<feature type="non-terminal residue" evidence="1">
    <location>
        <position position="217"/>
    </location>
</feature>
<organism evidence="1 2">
    <name type="scientific">Decorospora gaudefroyi</name>
    <dbReference type="NCBI Taxonomy" id="184978"/>
    <lineage>
        <taxon>Eukaryota</taxon>
        <taxon>Fungi</taxon>
        <taxon>Dikarya</taxon>
        <taxon>Ascomycota</taxon>
        <taxon>Pezizomycotina</taxon>
        <taxon>Dothideomycetes</taxon>
        <taxon>Pleosporomycetidae</taxon>
        <taxon>Pleosporales</taxon>
        <taxon>Pleosporineae</taxon>
        <taxon>Pleosporaceae</taxon>
        <taxon>Decorospora</taxon>
    </lineage>
</organism>
<name>A0A6A5KUW3_9PLEO</name>
<reference evidence="1" key="1">
    <citation type="submission" date="2020-01" db="EMBL/GenBank/DDBJ databases">
        <authorList>
            <consortium name="DOE Joint Genome Institute"/>
            <person name="Haridas S."/>
            <person name="Albert R."/>
            <person name="Binder M."/>
            <person name="Bloem J."/>
            <person name="Labutti K."/>
            <person name="Salamov A."/>
            <person name="Andreopoulos B."/>
            <person name="Baker S.E."/>
            <person name="Barry K."/>
            <person name="Bills G."/>
            <person name="Bluhm B.H."/>
            <person name="Cannon C."/>
            <person name="Castanera R."/>
            <person name="Culley D.E."/>
            <person name="Daum C."/>
            <person name="Ezra D."/>
            <person name="Gonzalez J.B."/>
            <person name="Henrissat B."/>
            <person name="Kuo A."/>
            <person name="Liang C."/>
            <person name="Lipzen A."/>
            <person name="Lutzoni F."/>
            <person name="Magnuson J."/>
            <person name="Mondo S."/>
            <person name="Nolan M."/>
            <person name="Ohm R."/>
            <person name="Pangilinan J."/>
            <person name="Park H.-J."/>
            <person name="Ramirez L."/>
            <person name="Alfaro M."/>
            <person name="Sun H."/>
            <person name="Tritt A."/>
            <person name="Yoshinaga Y."/>
            <person name="Zwiers L.-H."/>
            <person name="Turgeon B.G."/>
            <person name="Goodwin S.B."/>
            <person name="Spatafora J.W."/>
            <person name="Crous P.W."/>
            <person name="Grigoriev I.V."/>
        </authorList>
    </citation>
    <scope>NUCLEOTIDE SEQUENCE</scope>
    <source>
        <strain evidence="1">P77</strain>
    </source>
</reference>
<keyword evidence="2" id="KW-1185">Reference proteome</keyword>
<dbReference type="EMBL" id="ML975247">
    <property type="protein sequence ID" value="KAF1839111.1"/>
    <property type="molecule type" value="Genomic_DNA"/>
</dbReference>
<dbReference type="Proteomes" id="UP000800040">
    <property type="component" value="Unassembled WGS sequence"/>
</dbReference>
<accession>A0A6A5KUW3</accession>
<feature type="non-terminal residue" evidence="1">
    <location>
        <position position="1"/>
    </location>
</feature>
<protein>
    <submittedName>
        <fullName evidence="1">Uncharacterized protein</fullName>
    </submittedName>
</protein>
<dbReference type="AlphaFoldDB" id="A0A6A5KUW3"/>
<gene>
    <name evidence="1" type="ORF">BDW02DRAFT_469905</name>
</gene>
<proteinExistence type="predicted"/>
<dbReference type="OrthoDB" id="4725912at2759"/>
<evidence type="ECO:0000313" key="1">
    <source>
        <dbReference type="EMBL" id="KAF1839111.1"/>
    </source>
</evidence>
<evidence type="ECO:0000313" key="2">
    <source>
        <dbReference type="Proteomes" id="UP000800040"/>
    </source>
</evidence>
<sequence length="217" mass="23761">SPQPTTTSPPPPPPPLTLQVTFTWSNFQNTIAQLDPKTQTLTPLYTQHFRPTKPQLRFYTTPATTTSSTPETPFATGTINHFSIAGTCTLLNNTNSTPTTIALQPLSRWKTKYNYLSPALGDVPVSWTTSSSIKTWDFVCVNSETQSALARFSVNVWGLKEIGRFVFLEDGGAVSEALRDEVVVTGLTVLYVMAARMNSLGLFFGAFFAKTGRVEGD</sequence>